<keyword evidence="3" id="KW-1185">Reference proteome</keyword>
<feature type="region of interest" description="Disordered" evidence="1">
    <location>
        <begin position="1"/>
        <end position="61"/>
    </location>
</feature>
<protein>
    <submittedName>
        <fullName evidence="2">Uncharacterized protein</fullName>
    </submittedName>
</protein>
<dbReference type="AlphaFoldDB" id="A0A814QRR5"/>
<sequence length="91" mass="10263">MDIPIQANRKKGRPKDTAGPLEHQPKETQATNSAPKGIDTDEEDSSSIQENPSKRPRIDSIKQVEEKFCDKCGAKMTKRRYWACSNKCGKK</sequence>
<organism evidence="2 3">
    <name type="scientific">Brachionus calyciflorus</name>
    <dbReference type="NCBI Taxonomy" id="104777"/>
    <lineage>
        <taxon>Eukaryota</taxon>
        <taxon>Metazoa</taxon>
        <taxon>Spiralia</taxon>
        <taxon>Gnathifera</taxon>
        <taxon>Rotifera</taxon>
        <taxon>Eurotatoria</taxon>
        <taxon>Monogononta</taxon>
        <taxon>Pseudotrocha</taxon>
        <taxon>Ploima</taxon>
        <taxon>Brachionidae</taxon>
        <taxon>Brachionus</taxon>
    </lineage>
</organism>
<feature type="compositionally biased region" description="Basic and acidic residues" evidence="1">
    <location>
        <begin position="52"/>
        <end position="61"/>
    </location>
</feature>
<name>A0A814QRR5_9BILA</name>
<proteinExistence type="predicted"/>
<dbReference type="Proteomes" id="UP000663879">
    <property type="component" value="Unassembled WGS sequence"/>
</dbReference>
<dbReference type="OrthoDB" id="10365416at2759"/>
<evidence type="ECO:0000313" key="3">
    <source>
        <dbReference type="Proteomes" id="UP000663879"/>
    </source>
</evidence>
<evidence type="ECO:0000313" key="2">
    <source>
        <dbReference type="EMBL" id="CAF1123544.1"/>
    </source>
</evidence>
<evidence type="ECO:0000256" key="1">
    <source>
        <dbReference type="SAM" id="MobiDB-lite"/>
    </source>
</evidence>
<reference evidence="2" key="1">
    <citation type="submission" date="2021-02" db="EMBL/GenBank/DDBJ databases">
        <authorList>
            <person name="Nowell W R."/>
        </authorList>
    </citation>
    <scope>NUCLEOTIDE SEQUENCE</scope>
    <source>
        <strain evidence="2">Ploen Becks lab</strain>
    </source>
</reference>
<comment type="caution">
    <text evidence="2">The sequence shown here is derived from an EMBL/GenBank/DDBJ whole genome shotgun (WGS) entry which is preliminary data.</text>
</comment>
<dbReference type="EMBL" id="CAJNOC010009003">
    <property type="protein sequence ID" value="CAF1123544.1"/>
    <property type="molecule type" value="Genomic_DNA"/>
</dbReference>
<accession>A0A814QRR5</accession>
<gene>
    <name evidence="2" type="ORF">OXX778_LOCUS22149</name>
</gene>